<evidence type="ECO:0000259" key="4">
    <source>
        <dbReference type="Pfam" id="PF08101"/>
    </source>
</evidence>
<keyword evidence="6" id="KW-1185">Reference proteome</keyword>
<sequence>MPSLLERVGRSLTRKKPELVSPTDAAPNAAPGPRSPTTEKSQGVFQSFLRAKSPTRTDQPRVVRAPHLSLHLPDYSEGGTTYKEKLGIVFEQLPDPTYTDEVIAAKRLNTAETLQLVQKTSTQIIQRGLETPGIFKSFWYTQSAEKQRRLIVLYLQTLAGESATTSTTEEAKPNPAVETLDDYLSSASPHDVAEVLKWAIRHFQLDGASFGTSSDEYGWYKSFAEAEKEASYPTDAYTTLLVPLVPQGHRDLLEAIFKFATSLASYAELNGISGSKFTRSIGWWLLSERRVPTNGLVGFIHDWETAARILEHLFLAYIRDQQRLGLMPKRLTQLVKSYPYSKQAIPEDQHYLPRPKFSTQNRPVLFVRVAVPPNAKNQYSGRPIQLLRDAISAHVEEGSTDSQYHGLWLELRRLAAGDGGQTLAPDTTQTPTVFVTGLLTEATLSMLSSTSGESTAPTSSRPTDSEPVTPLYRSLSPGRKTTGTVSTNPTAPTSPMEWEEFSGTGFGSISEGTALTFSDFGPPMSPRQTSATVGVNSRSTKASRSTRRRSIEYKQPLSATPLSPINGHTTDAPKEFPAKDASAVVRESVEGSLSLDETLIDGWAEVILDRTVASAWPSFVLYELRSPLTVPPSTEGGEDTVIRWLAIETYVLTPPEQSVPSSPVKATSGTKVKRSSSVKSDKRARFGFFSSQTSLHAKDGKEEKKEKRKEHVRRGSEMSVESAAKAKEASKSQVDLTAPAAAIAEEPEPSTPIPALSQDVAPVAKAEEPEAKEVVETPVPTATKVQEGLTVDTLAVPTTVNSKFIEGSTPGTIPESNADPTDTAHATEQVTKTDGVETGPALKHPERSDGDATVPVHDVPVTEVPQEAATHHDNETKGLDASTPPVPTSDTVLLHNAVPVSTPPAIGGPTTVEQGTPAVKADGSDTQPEIGIAPVSSSGNGDDAVIAADASREVPAAKVSDVPEIAEKGPSEDEENAQAIREAEAAATVEAERVESERLEQERIENERLEAERLEQERLAEATRIEAERVEADRLEQERLEAERVEQERLEAERIEKERIEQETERIEKERLEAERVEQERLAEEARLEAERLEQERLDAERIEAERIKKERLAEEASLEAELCSTWDTILRQCPTAWSFGSSAKDFRFVKRLDLILAHTQGMSNHDQNIITSARDLNPARLRVLAIYDSSSFSPTHGDAAPTIFDLIRQRPEIVRNLSCFSYTGAHMGHFDSLWPLFINLTTLIVEMGEIIEMSVELPRLQVLMLKSTRIRVRKWRCPSLRHLVLVYLYSIIAPLNLEIPAIISPSSLLTLVVYNRRLIVNEAFWQSYSSLIHIGSSNLDYQYPPPLHHPLSHLSVIDPVLSESTVTALRSLTSSGHPIKSIRFLPYYHYRSSDSPVERWNQLLRHIRDLRILGPFVPFELIERASGLNGYTWRRSRSVVLGPWPRESWWIEMWLESRIKRWEGLAIIISFGMSATAVTLGVTVASFHGAQLFTVDERRWLVVLDFLHYELVGLAMLLLFLVVHSIYIGLTGQY</sequence>
<dbReference type="InParanoid" id="G4T586"/>
<feature type="region of interest" description="Disordered" evidence="2">
    <location>
        <begin position="1"/>
        <end position="42"/>
    </location>
</feature>
<feature type="compositionally biased region" description="Polar residues" evidence="2">
    <location>
        <begin position="526"/>
        <end position="536"/>
    </location>
</feature>
<dbReference type="InterPro" id="IPR008936">
    <property type="entry name" value="Rho_GTPase_activation_prot"/>
</dbReference>
<name>G4T586_SERID</name>
<feature type="transmembrane region" description="Helical" evidence="3">
    <location>
        <begin position="1466"/>
        <end position="1488"/>
    </location>
</feature>
<dbReference type="EMBL" id="CAFZ01000002">
    <property type="protein sequence ID" value="CCA66519.1"/>
    <property type="molecule type" value="Genomic_DNA"/>
</dbReference>
<feature type="region of interest" description="Disordered" evidence="2">
    <location>
        <begin position="803"/>
        <end position="856"/>
    </location>
</feature>
<keyword evidence="3" id="KW-0812">Transmembrane</keyword>
<dbReference type="PANTHER" id="PTHR28093:SF1">
    <property type="entry name" value="MORPHOGENESIS-RELATED PROTEIN MSB1"/>
    <property type="match status" value="1"/>
</dbReference>
<keyword evidence="1" id="KW-0175">Coiled coil</keyword>
<feature type="domain" description="Meiotically up-regulated protein Msb1/Mug8" evidence="4">
    <location>
        <begin position="112"/>
        <end position="390"/>
    </location>
</feature>
<feature type="region of interest" description="Disordered" evidence="2">
    <location>
        <begin position="901"/>
        <end position="941"/>
    </location>
</feature>
<comment type="caution">
    <text evidence="5">The sequence shown here is derived from an EMBL/GenBank/DDBJ whole genome shotgun (WGS) entry which is preliminary data.</text>
</comment>
<feature type="compositionally biased region" description="Polar residues" evidence="2">
    <location>
        <begin position="655"/>
        <end position="670"/>
    </location>
</feature>
<keyword evidence="3" id="KW-0472">Membrane</keyword>
<feature type="region of interest" description="Disordered" evidence="2">
    <location>
        <begin position="695"/>
        <end position="734"/>
    </location>
</feature>
<dbReference type="HOGENOM" id="CLU_247054_0_0_1"/>
<protein>
    <submittedName>
        <fullName evidence="5">Probable thioredoxin</fullName>
    </submittedName>
</protein>
<feature type="coiled-coil region" evidence="1">
    <location>
        <begin position="982"/>
        <end position="1120"/>
    </location>
</feature>
<keyword evidence="3" id="KW-1133">Transmembrane helix</keyword>
<feature type="transmembrane region" description="Helical" evidence="3">
    <location>
        <begin position="1508"/>
        <end position="1531"/>
    </location>
</feature>
<feature type="region of interest" description="Disordered" evidence="2">
    <location>
        <begin position="523"/>
        <end position="579"/>
    </location>
</feature>
<feature type="compositionally biased region" description="Polar residues" evidence="2">
    <location>
        <begin position="557"/>
        <end position="569"/>
    </location>
</feature>
<gene>
    <name evidence="5" type="ORF">PIIN_00204</name>
</gene>
<dbReference type="eggNOG" id="ENOG502S5FF">
    <property type="taxonomic scope" value="Eukaryota"/>
</dbReference>
<reference evidence="5 6" key="1">
    <citation type="journal article" date="2011" name="PLoS Pathog.">
        <title>Endophytic Life Strategies Decoded by Genome and Transcriptome Analyses of the Mutualistic Root Symbiont Piriformospora indica.</title>
        <authorList>
            <person name="Zuccaro A."/>
            <person name="Lahrmann U."/>
            <person name="Guldener U."/>
            <person name="Langen G."/>
            <person name="Pfiffi S."/>
            <person name="Biedenkopf D."/>
            <person name="Wong P."/>
            <person name="Samans B."/>
            <person name="Grimm C."/>
            <person name="Basiewicz M."/>
            <person name="Murat C."/>
            <person name="Martin F."/>
            <person name="Kogel K.H."/>
        </authorList>
    </citation>
    <scope>NUCLEOTIDE SEQUENCE [LARGE SCALE GENOMIC DNA]</scope>
    <source>
        <strain evidence="5 6">DSM 11827</strain>
    </source>
</reference>
<dbReference type="PANTHER" id="PTHR28093">
    <property type="entry name" value="MORPHOGENESIS-RELATED PROTEIN MSB1"/>
    <property type="match status" value="1"/>
</dbReference>
<dbReference type="InterPro" id="IPR037508">
    <property type="entry name" value="Msb1/Mug8"/>
</dbReference>
<dbReference type="Proteomes" id="UP000007148">
    <property type="component" value="Unassembled WGS sequence"/>
</dbReference>
<evidence type="ECO:0000313" key="6">
    <source>
        <dbReference type="Proteomes" id="UP000007148"/>
    </source>
</evidence>
<dbReference type="OMA" id="PRESWWI"/>
<evidence type="ECO:0000313" key="5">
    <source>
        <dbReference type="EMBL" id="CCA66519.1"/>
    </source>
</evidence>
<dbReference type="Gene3D" id="1.10.555.10">
    <property type="entry name" value="Rho GTPase activation protein"/>
    <property type="match status" value="1"/>
</dbReference>
<organism evidence="5 6">
    <name type="scientific">Serendipita indica (strain DSM 11827)</name>
    <name type="common">Root endophyte fungus</name>
    <name type="synonym">Piriformospora indica</name>
    <dbReference type="NCBI Taxonomy" id="1109443"/>
    <lineage>
        <taxon>Eukaryota</taxon>
        <taxon>Fungi</taxon>
        <taxon>Dikarya</taxon>
        <taxon>Basidiomycota</taxon>
        <taxon>Agaricomycotina</taxon>
        <taxon>Agaricomycetes</taxon>
        <taxon>Sebacinales</taxon>
        <taxon>Serendipitaceae</taxon>
        <taxon>Serendipita</taxon>
    </lineage>
</organism>
<dbReference type="STRING" id="1109443.G4T586"/>
<feature type="compositionally biased region" description="Polar residues" evidence="2">
    <location>
        <begin position="479"/>
        <end position="493"/>
    </location>
</feature>
<feature type="compositionally biased region" description="Basic and acidic residues" evidence="2">
    <location>
        <begin position="696"/>
        <end position="705"/>
    </location>
</feature>
<dbReference type="Pfam" id="PF08101">
    <property type="entry name" value="Msb1-Mug8_dom"/>
    <property type="match status" value="1"/>
</dbReference>
<evidence type="ECO:0000256" key="2">
    <source>
        <dbReference type="SAM" id="MobiDB-lite"/>
    </source>
</evidence>
<feature type="compositionally biased region" description="Polar residues" evidence="2">
    <location>
        <begin position="447"/>
        <end position="462"/>
    </location>
</feature>
<feature type="region of interest" description="Disordered" evidence="2">
    <location>
        <begin position="655"/>
        <end position="679"/>
    </location>
</feature>
<evidence type="ECO:0000256" key="1">
    <source>
        <dbReference type="SAM" id="Coils"/>
    </source>
</evidence>
<proteinExistence type="predicted"/>
<dbReference type="InterPro" id="IPR012965">
    <property type="entry name" value="Msb1/Mug8_dom"/>
</dbReference>
<accession>G4T586</accession>
<feature type="compositionally biased region" description="Polar residues" evidence="2">
    <location>
        <begin position="809"/>
        <end position="832"/>
    </location>
</feature>
<evidence type="ECO:0000256" key="3">
    <source>
        <dbReference type="SAM" id="Phobius"/>
    </source>
</evidence>
<feature type="region of interest" description="Disordered" evidence="2">
    <location>
        <begin position="447"/>
        <end position="505"/>
    </location>
</feature>
<dbReference type="OrthoDB" id="3362494at2759"/>